<dbReference type="InterPro" id="IPR021109">
    <property type="entry name" value="Peptidase_aspartic_dom_sf"/>
</dbReference>
<protein>
    <submittedName>
        <fullName evidence="5">DUF1758 domain-containing protein</fullName>
    </submittedName>
</protein>
<evidence type="ECO:0000313" key="5">
    <source>
        <dbReference type="WBParaSite" id="NBR_0000207601-mRNA-1"/>
    </source>
</evidence>
<feature type="compositionally biased region" description="Acidic residues" evidence="2">
    <location>
        <begin position="337"/>
        <end position="355"/>
    </location>
</feature>
<dbReference type="WBParaSite" id="NBR_0000207601-mRNA-1">
    <property type="protein sequence ID" value="NBR_0000207601-mRNA-1"/>
    <property type="gene ID" value="NBR_0000207601"/>
</dbReference>
<feature type="region of interest" description="Disordered" evidence="2">
    <location>
        <begin position="337"/>
        <end position="363"/>
    </location>
</feature>
<dbReference type="PANTHER" id="PTHR22955">
    <property type="entry name" value="RETROTRANSPOSON"/>
    <property type="match status" value="1"/>
</dbReference>
<name>A0A0N4XHS4_NIPBR</name>
<evidence type="ECO:0000313" key="3">
    <source>
        <dbReference type="EMBL" id="VDL65666.1"/>
    </source>
</evidence>
<keyword evidence="4" id="KW-1185">Reference proteome</keyword>
<feature type="compositionally biased region" description="Acidic residues" evidence="2">
    <location>
        <begin position="599"/>
        <end position="616"/>
    </location>
</feature>
<evidence type="ECO:0000256" key="2">
    <source>
        <dbReference type="SAM" id="MobiDB-lite"/>
    </source>
</evidence>
<organism evidence="5">
    <name type="scientific">Nippostrongylus brasiliensis</name>
    <name type="common">Rat hookworm</name>
    <dbReference type="NCBI Taxonomy" id="27835"/>
    <lineage>
        <taxon>Eukaryota</taxon>
        <taxon>Metazoa</taxon>
        <taxon>Ecdysozoa</taxon>
        <taxon>Nematoda</taxon>
        <taxon>Chromadorea</taxon>
        <taxon>Rhabditida</taxon>
        <taxon>Rhabditina</taxon>
        <taxon>Rhabditomorpha</taxon>
        <taxon>Strongyloidea</taxon>
        <taxon>Heligmosomidae</taxon>
        <taxon>Nippostrongylus</taxon>
    </lineage>
</organism>
<dbReference type="AlphaFoldDB" id="A0A0N4XHS4"/>
<dbReference type="Gene3D" id="2.40.70.10">
    <property type="entry name" value="Acid Proteases"/>
    <property type="match status" value="1"/>
</dbReference>
<dbReference type="PANTHER" id="PTHR22955:SF77">
    <property type="entry name" value="ASPARTIC PUTATIVE DOMAIN-CONTAINING PROTEIN-RELATED"/>
    <property type="match status" value="1"/>
</dbReference>
<dbReference type="Proteomes" id="UP000271162">
    <property type="component" value="Unassembled WGS sequence"/>
</dbReference>
<feature type="coiled-coil region" evidence="1">
    <location>
        <begin position="500"/>
        <end position="559"/>
    </location>
</feature>
<keyword evidence="1" id="KW-0175">Coiled coil</keyword>
<dbReference type="EMBL" id="UYSL01002112">
    <property type="protein sequence ID" value="VDL65666.1"/>
    <property type="molecule type" value="Genomic_DNA"/>
</dbReference>
<reference evidence="3 4" key="2">
    <citation type="submission" date="2018-11" db="EMBL/GenBank/DDBJ databases">
        <authorList>
            <consortium name="Pathogen Informatics"/>
        </authorList>
    </citation>
    <scope>NUCLEOTIDE SEQUENCE [LARGE SCALE GENOMIC DNA]</scope>
</reference>
<proteinExistence type="predicted"/>
<evidence type="ECO:0000313" key="4">
    <source>
        <dbReference type="Proteomes" id="UP000271162"/>
    </source>
</evidence>
<gene>
    <name evidence="3" type="ORF">NBR_LOCUS2077</name>
</gene>
<sequence length="788" mass="90935">MYCGQGHRAFACTKYATPQERTNYLREHKLCLICASSQHRAVDCGMRGCFVCQGRHHTSCCFKAKETPAAKDTPRAHVDKPVAATSKGRLRAREATKPKSTPVKQFVAHYQDVDSADDEEDAVAEFHASKSQTGIRETYLPMGHLTIMDPSSRQLRKITALLDTGAECSFIDRALADELNLPTVSATTLKVRTFGALDEIECQTRKVPLEVWDDEGRSCQLELLTHDILTSALRTPPNVYVLSDSEIALNWLATGKHHGMTPYVRNRVMEIRQIVSHLESKGCRVQFGHIPTYDNPADLATRGVDKDGFQVRMWWRGPDFLSKPENEWNSAIRFMEIEDDDGESDGEDNPGDDEAERPGEASVLTQSVTRYSDVFQDVRSSKGTSIVRIVAYVLRFIQKSLERRNARSVRIVSLSPAFGGNMASSERFPVGWEMERAEKMLVKQHQLSWITEAVRAKLRHLGLYHDKDIRLDDYAKEIIYGSRAERVRLEMVLKDIDGAIDRAKNKQNKLMSKILAEKEELKALLEDEKACCEELKRKLANMEANYESAIRQRDQAQHELELVCACKEQGQKEIVVDDQTYFEKMVQETTDPSQPERTEPEEEGTEEEQVPDELEERSETHSEEEEEVKRQEERRKRDLRKEIERCKAWKAELEVAIARIPDRKLEEKSWGMPHMKCIFCWQWDSHYSQACMRYPTATERRRIVRALNRCFRCLEECQRRGFCAYERKTCYYCTKALGTIYCPSLELDVPHHTALCLLPDYKERDRAEVQELNRQIERYEEELRTIQP</sequence>
<dbReference type="CDD" id="cd00303">
    <property type="entry name" value="retropepsin_like"/>
    <property type="match status" value="1"/>
</dbReference>
<feature type="region of interest" description="Disordered" evidence="2">
    <location>
        <begin position="586"/>
        <end position="634"/>
    </location>
</feature>
<reference evidence="5" key="1">
    <citation type="submission" date="2017-02" db="UniProtKB">
        <authorList>
            <consortium name="WormBaseParasite"/>
        </authorList>
    </citation>
    <scope>IDENTIFICATION</scope>
</reference>
<evidence type="ECO:0000256" key="1">
    <source>
        <dbReference type="SAM" id="Coils"/>
    </source>
</evidence>
<accession>A0A0N4XHS4</accession>
<feature type="compositionally biased region" description="Basic and acidic residues" evidence="2">
    <location>
        <begin position="617"/>
        <end position="634"/>
    </location>
</feature>